<dbReference type="Proteomes" id="UP000677016">
    <property type="component" value="Unassembled WGS sequence"/>
</dbReference>
<keyword evidence="2" id="KW-1133">Transmembrane helix</keyword>
<protein>
    <submittedName>
        <fullName evidence="3">DUF3099 domain-containing protein</fullName>
    </submittedName>
</protein>
<feature type="compositionally biased region" description="Acidic residues" evidence="1">
    <location>
        <begin position="110"/>
        <end position="121"/>
    </location>
</feature>
<gene>
    <name evidence="3" type="ORF">KC207_02945</name>
</gene>
<name>A0A941HZJ9_9MICO</name>
<feature type="transmembrane region" description="Helical" evidence="2">
    <location>
        <begin position="54"/>
        <end position="74"/>
    </location>
</feature>
<feature type="compositionally biased region" description="Basic and acidic residues" evidence="1">
    <location>
        <begin position="88"/>
        <end position="100"/>
    </location>
</feature>
<organism evidence="3 4">
    <name type="scientific">Phycicoccus avicenniae</name>
    <dbReference type="NCBI Taxonomy" id="2828860"/>
    <lineage>
        <taxon>Bacteria</taxon>
        <taxon>Bacillati</taxon>
        <taxon>Actinomycetota</taxon>
        <taxon>Actinomycetes</taxon>
        <taxon>Micrococcales</taxon>
        <taxon>Intrasporangiaceae</taxon>
        <taxon>Phycicoccus</taxon>
    </lineage>
</organism>
<comment type="caution">
    <text evidence="3">The sequence shown here is derived from an EMBL/GenBank/DDBJ whole genome shotgun (WGS) entry which is preliminary data.</text>
</comment>
<dbReference type="Pfam" id="PF11298">
    <property type="entry name" value="DUF3099"/>
    <property type="match status" value="1"/>
</dbReference>
<dbReference type="InterPro" id="IPR021449">
    <property type="entry name" value="DUF3099"/>
</dbReference>
<dbReference type="EMBL" id="JAGSNF010000003">
    <property type="protein sequence ID" value="MBR7742249.1"/>
    <property type="molecule type" value="Genomic_DNA"/>
</dbReference>
<evidence type="ECO:0000313" key="4">
    <source>
        <dbReference type="Proteomes" id="UP000677016"/>
    </source>
</evidence>
<reference evidence="3" key="1">
    <citation type="submission" date="2021-04" db="EMBL/GenBank/DDBJ databases">
        <title>Phycicoccus avicenniae sp. nov., a novel endophytic actinomycetes isolated from branch of Avicennia mariana.</title>
        <authorList>
            <person name="Tuo L."/>
        </authorList>
    </citation>
    <scope>NUCLEOTIDE SEQUENCE</scope>
    <source>
        <strain evidence="3">BSK3Z-2</strain>
    </source>
</reference>
<accession>A0A941HZJ9</accession>
<feature type="transmembrane region" description="Helical" evidence="2">
    <location>
        <begin position="31"/>
        <end position="48"/>
    </location>
</feature>
<keyword evidence="2" id="KW-0812">Transmembrane</keyword>
<evidence type="ECO:0000256" key="1">
    <source>
        <dbReference type="SAM" id="MobiDB-lite"/>
    </source>
</evidence>
<dbReference type="RefSeq" id="WP_211601403.1">
    <property type="nucleotide sequence ID" value="NZ_JAGSNF010000003.1"/>
</dbReference>
<keyword evidence="2" id="KW-0472">Membrane</keyword>
<evidence type="ECO:0000256" key="2">
    <source>
        <dbReference type="SAM" id="Phobius"/>
    </source>
</evidence>
<proteinExistence type="predicted"/>
<evidence type="ECO:0000313" key="3">
    <source>
        <dbReference type="EMBL" id="MBR7742249.1"/>
    </source>
</evidence>
<keyword evidence="4" id="KW-1185">Reference proteome</keyword>
<dbReference type="AlphaFoldDB" id="A0A941HZJ9"/>
<sequence>MAHRTHVGDTQSVTSVAESPEADRADRIRKYLFTMSLRTVCFVLAIVFDGWLRWVFAAGAVFLPFFAVVAANAVRPRVGGRYRPVTPTRDETPRITDRSYVHVPTVVTPQDDEDDPRSDGR</sequence>
<feature type="region of interest" description="Disordered" evidence="1">
    <location>
        <begin position="80"/>
        <end position="121"/>
    </location>
</feature>